<proteinExistence type="inferred from homology"/>
<dbReference type="GO" id="GO:0030288">
    <property type="term" value="C:outer membrane-bounded periplasmic space"/>
    <property type="evidence" value="ECO:0007669"/>
    <property type="project" value="TreeGrafter"/>
</dbReference>
<dbReference type="InterPro" id="IPR051313">
    <property type="entry name" value="Bact_iron-sidero_bind"/>
</dbReference>
<evidence type="ECO:0000256" key="1">
    <source>
        <dbReference type="ARBA" id="ARBA00004196"/>
    </source>
</evidence>
<evidence type="ECO:0000259" key="5">
    <source>
        <dbReference type="PROSITE" id="PS50983"/>
    </source>
</evidence>
<dbReference type="PANTHER" id="PTHR30532">
    <property type="entry name" value="IRON III DICITRATE-BINDING PERIPLASMIC PROTEIN"/>
    <property type="match status" value="1"/>
</dbReference>
<comment type="similarity">
    <text evidence="2">Belongs to the bacterial solute-binding protein 8 family.</text>
</comment>
<comment type="subcellular location">
    <subcellularLocation>
        <location evidence="1">Cell envelope</location>
    </subcellularLocation>
</comment>
<keyword evidence="4" id="KW-0732">Signal</keyword>
<evidence type="ECO:0000256" key="2">
    <source>
        <dbReference type="ARBA" id="ARBA00008814"/>
    </source>
</evidence>
<evidence type="ECO:0000256" key="4">
    <source>
        <dbReference type="ARBA" id="ARBA00022729"/>
    </source>
</evidence>
<reference evidence="6 7" key="1">
    <citation type="submission" date="2020-07" db="EMBL/GenBank/DDBJ databases">
        <authorList>
            <person name="Criscuolo A."/>
        </authorList>
    </citation>
    <scope>NUCLEOTIDE SEQUENCE [LARGE SCALE GENOMIC DNA]</scope>
    <source>
        <strain evidence="7">CIP 111030</strain>
    </source>
</reference>
<dbReference type="GO" id="GO:1901678">
    <property type="term" value="P:iron coordination entity transport"/>
    <property type="evidence" value="ECO:0007669"/>
    <property type="project" value="UniProtKB-ARBA"/>
</dbReference>
<dbReference type="Pfam" id="PF01497">
    <property type="entry name" value="Peripla_BP_2"/>
    <property type="match status" value="1"/>
</dbReference>
<keyword evidence="3" id="KW-0813">Transport</keyword>
<evidence type="ECO:0000313" key="6">
    <source>
        <dbReference type="EMBL" id="CAD2072638.1"/>
    </source>
</evidence>
<evidence type="ECO:0000256" key="3">
    <source>
        <dbReference type="ARBA" id="ARBA00022448"/>
    </source>
</evidence>
<keyword evidence="7" id="KW-1185">Reference proteome</keyword>
<dbReference type="InterPro" id="IPR002491">
    <property type="entry name" value="ABC_transptr_periplasmic_BD"/>
</dbReference>
<gene>
    <name evidence="6" type="primary">yclQ</name>
    <name evidence="6" type="ORF">JEOSCH030_00347</name>
</gene>
<evidence type="ECO:0000313" key="7">
    <source>
        <dbReference type="Proteomes" id="UP000521032"/>
    </source>
</evidence>
<feature type="domain" description="Fe/B12 periplasmic-binding" evidence="5">
    <location>
        <begin position="92"/>
        <end position="373"/>
    </location>
</feature>
<dbReference type="PROSITE" id="PS50983">
    <property type="entry name" value="FE_B12_PBP"/>
    <property type="match status" value="1"/>
</dbReference>
<dbReference type="Gene3D" id="3.40.50.1980">
    <property type="entry name" value="Nitrogenase molybdenum iron protein domain"/>
    <property type="match status" value="2"/>
</dbReference>
<accession>A0A6V7R6J0</accession>
<dbReference type="PANTHER" id="PTHR30532:SF28">
    <property type="entry name" value="PETROBACTIN-BINDING PROTEIN YCLQ"/>
    <property type="match status" value="1"/>
</dbReference>
<sequence length="373" mass="40930">MCTIVQNLVGAKEGTLKEMNFKKVSLLVLFMSVLIIAACGKAEETSSDDKSGKGEVETVTYENSYELSLGTERDSDTEAVKETVELPKNSDKVLVMDLGVASTFAALGLEDKIIGLPKGDGNSVLGEELENFKDEKFANLGGLKEPDFEQVAMLDPEVIMISGRQANSDTIDELKKAAPNAKIVYVAANPNTYFEDVKKMTTFLGEMYDKQDEAKKLVEDFDNKVEEIHSEVEASDKEMMFIQTNGGDLSLHGPQGRYDFLYSALGFKSAGEIPDEKEQKQASTSHGNQVSYEYVAKNNPGIILVMDRGAAISDGKDATKTDVIKTEVTKNVDAIKNDAIYELDSVTWYLNSGGYKTAMSQLEEIHTIVQESK</sequence>
<dbReference type="Proteomes" id="UP000521032">
    <property type="component" value="Unassembled WGS sequence"/>
</dbReference>
<protein>
    <submittedName>
        <fullName evidence="6">Putative ABC transporter solute-binding protein YclQ</fullName>
    </submittedName>
</protein>
<dbReference type="AlphaFoldDB" id="A0A6V7R6J0"/>
<dbReference type="SUPFAM" id="SSF53807">
    <property type="entry name" value="Helical backbone' metal receptor"/>
    <property type="match status" value="1"/>
</dbReference>
<organism evidence="6 7">
    <name type="scientific">Phocicoccus schoeneichii</name>
    <dbReference type="NCBI Taxonomy" id="1812261"/>
    <lineage>
        <taxon>Bacteria</taxon>
        <taxon>Bacillati</taxon>
        <taxon>Bacillota</taxon>
        <taxon>Bacilli</taxon>
        <taxon>Bacillales</taxon>
        <taxon>Salinicoccaceae</taxon>
        <taxon>Phocicoccus</taxon>
    </lineage>
</organism>
<comment type="caution">
    <text evidence="6">The sequence shown here is derived from an EMBL/GenBank/DDBJ whole genome shotgun (WGS) entry which is preliminary data.</text>
</comment>
<dbReference type="EMBL" id="CAJEWE010000006">
    <property type="protein sequence ID" value="CAD2072638.1"/>
    <property type="molecule type" value="Genomic_DNA"/>
</dbReference>
<name>A0A6V7R6J0_9BACL</name>